<dbReference type="EMBL" id="CM026431">
    <property type="protein sequence ID" value="KAG0560034.1"/>
    <property type="molecule type" value="Genomic_DNA"/>
</dbReference>
<keyword evidence="3" id="KW-1185">Reference proteome</keyword>
<protein>
    <submittedName>
        <fullName evidence="2">Uncharacterized protein</fullName>
    </submittedName>
</protein>
<comment type="caution">
    <text evidence="2">The sequence shown here is derived from an EMBL/GenBank/DDBJ whole genome shotgun (WGS) entry which is preliminary data.</text>
</comment>
<reference evidence="2" key="1">
    <citation type="submission" date="2020-06" db="EMBL/GenBank/DDBJ databases">
        <title>WGS assembly of Ceratodon purpureus strain R40.</title>
        <authorList>
            <person name="Carey S.B."/>
            <person name="Jenkins J."/>
            <person name="Shu S."/>
            <person name="Lovell J.T."/>
            <person name="Sreedasyam A."/>
            <person name="Maumus F."/>
            <person name="Tiley G.P."/>
            <person name="Fernandez-Pozo N."/>
            <person name="Barry K."/>
            <person name="Chen C."/>
            <person name="Wang M."/>
            <person name="Lipzen A."/>
            <person name="Daum C."/>
            <person name="Saski C.A."/>
            <person name="Payton A.C."/>
            <person name="Mcbreen J.C."/>
            <person name="Conrad R.E."/>
            <person name="Kollar L.M."/>
            <person name="Olsson S."/>
            <person name="Huttunen S."/>
            <person name="Landis J.B."/>
            <person name="Wickett N.J."/>
            <person name="Johnson M.G."/>
            <person name="Rensing S.A."/>
            <person name="Grimwood J."/>
            <person name="Schmutz J."/>
            <person name="Mcdaniel S.F."/>
        </authorList>
    </citation>
    <scope>NUCLEOTIDE SEQUENCE</scope>
    <source>
        <strain evidence="2">R40</strain>
    </source>
</reference>
<dbReference type="Proteomes" id="UP000822688">
    <property type="component" value="Chromosome 10"/>
</dbReference>
<feature type="region of interest" description="Disordered" evidence="1">
    <location>
        <begin position="83"/>
        <end position="106"/>
    </location>
</feature>
<evidence type="ECO:0000313" key="2">
    <source>
        <dbReference type="EMBL" id="KAG0560034.1"/>
    </source>
</evidence>
<accession>A0A8T0GP96</accession>
<name>A0A8T0GP96_CERPU</name>
<sequence length="106" mass="11180">MTLSPNSKPCPQLNLPVIDETKPCLDVDHATSKQNGEWRVGSPPDQSLCRKKCMKDRLKGLADKYVSCLQAVDGAGDMRGFAGGGGPTMVPGSQPFESATTSPASD</sequence>
<gene>
    <name evidence="2" type="ORF">KC19_10G149200</name>
</gene>
<evidence type="ECO:0000313" key="3">
    <source>
        <dbReference type="Proteomes" id="UP000822688"/>
    </source>
</evidence>
<proteinExistence type="predicted"/>
<feature type="compositionally biased region" description="Polar residues" evidence="1">
    <location>
        <begin position="95"/>
        <end position="106"/>
    </location>
</feature>
<dbReference type="AlphaFoldDB" id="A0A8T0GP96"/>
<evidence type="ECO:0000256" key="1">
    <source>
        <dbReference type="SAM" id="MobiDB-lite"/>
    </source>
</evidence>
<organism evidence="2 3">
    <name type="scientific">Ceratodon purpureus</name>
    <name type="common">Fire moss</name>
    <name type="synonym">Dicranum purpureum</name>
    <dbReference type="NCBI Taxonomy" id="3225"/>
    <lineage>
        <taxon>Eukaryota</taxon>
        <taxon>Viridiplantae</taxon>
        <taxon>Streptophyta</taxon>
        <taxon>Embryophyta</taxon>
        <taxon>Bryophyta</taxon>
        <taxon>Bryophytina</taxon>
        <taxon>Bryopsida</taxon>
        <taxon>Dicranidae</taxon>
        <taxon>Pseudoditrichales</taxon>
        <taxon>Ditrichaceae</taxon>
        <taxon>Ceratodon</taxon>
    </lineage>
</organism>